<reference evidence="2" key="1">
    <citation type="submission" date="2021-01" db="UniProtKB">
        <authorList>
            <consortium name="EnsemblMetazoa"/>
        </authorList>
    </citation>
    <scope>IDENTIFICATION</scope>
</reference>
<protein>
    <recommendedName>
        <fullName evidence="4">Transmembrane protein 128</fullName>
    </recommendedName>
</protein>
<feature type="transmembrane region" description="Helical" evidence="1">
    <location>
        <begin position="118"/>
        <end position="138"/>
    </location>
</feature>
<accession>A0A7M5WLK1</accession>
<keyword evidence="1" id="KW-0812">Transmembrane</keyword>
<keyword evidence="1" id="KW-0472">Membrane</keyword>
<sequence>MTDSSAAFSESFLRFRERTFNQDTDDQLKKEGQKILDKHVPKKSGPINSHSVFWMVVSIFTFYYTDFYLALRYDPRIERTYLNIGLGFLSLSTLIAVTLIGYYHYYMGIKDYEKHQPFAIPISVVSFLVGMTLLSIALWPVWSFLTPIILFVLFMGFMFFFTIVPL</sequence>
<dbReference type="PANTHER" id="PTHR31134">
    <property type="entry name" value="TRANSMEMBRANE PROTEIN 128"/>
    <property type="match status" value="1"/>
</dbReference>
<proteinExistence type="predicted"/>
<dbReference type="Proteomes" id="UP000594262">
    <property type="component" value="Unplaced"/>
</dbReference>
<dbReference type="Pfam" id="PF20479">
    <property type="entry name" value="TMEM128"/>
    <property type="match status" value="1"/>
</dbReference>
<keyword evidence="1" id="KW-1133">Transmembrane helix</keyword>
<dbReference type="InterPro" id="IPR033579">
    <property type="entry name" value="TMEM128"/>
</dbReference>
<dbReference type="OrthoDB" id="58903at2759"/>
<feature type="transmembrane region" description="Helical" evidence="1">
    <location>
        <begin position="83"/>
        <end position="106"/>
    </location>
</feature>
<dbReference type="AlphaFoldDB" id="A0A7M5WLK1"/>
<dbReference type="EnsemblMetazoa" id="CLYHEMT009692.1">
    <property type="protein sequence ID" value="CLYHEMP009692.1"/>
    <property type="gene ID" value="CLYHEMG009692"/>
</dbReference>
<feature type="transmembrane region" description="Helical" evidence="1">
    <location>
        <begin position="144"/>
        <end position="164"/>
    </location>
</feature>
<evidence type="ECO:0008006" key="4">
    <source>
        <dbReference type="Google" id="ProtNLM"/>
    </source>
</evidence>
<dbReference type="GeneID" id="136804015"/>
<dbReference type="PANTHER" id="PTHR31134:SF1">
    <property type="entry name" value="TRANSMEMBRANE PROTEIN 128"/>
    <property type="match status" value="1"/>
</dbReference>
<organism evidence="2 3">
    <name type="scientific">Clytia hemisphaerica</name>
    <dbReference type="NCBI Taxonomy" id="252671"/>
    <lineage>
        <taxon>Eukaryota</taxon>
        <taxon>Metazoa</taxon>
        <taxon>Cnidaria</taxon>
        <taxon>Hydrozoa</taxon>
        <taxon>Hydroidolina</taxon>
        <taxon>Leptothecata</taxon>
        <taxon>Obeliida</taxon>
        <taxon>Clytiidae</taxon>
        <taxon>Clytia</taxon>
    </lineage>
</organism>
<keyword evidence="3" id="KW-1185">Reference proteome</keyword>
<evidence type="ECO:0000313" key="3">
    <source>
        <dbReference type="Proteomes" id="UP000594262"/>
    </source>
</evidence>
<evidence type="ECO:0000313" key="2">
    <source>
        <dbReference type="EnsemblMetazoa" id="CLYHEMP009692.1"/>
    </source>
</evidence>
<name>A0A7M5WLK1_9CNID</name>
<feature type="transmembrane region" description="Helical" evidence="1">
    <location>
        <begin position="52"/>
        <end position="71"/>
    </location>
</feature>
<evidence type="ECO:0000256" key="1">
    <source>
        <dbReference type="SAM" id="Phobius"/>
    </source>
</evidence>
<dbReference type="RefSeq" id="XP_066916858.1">
    <property type="nucleotide sequence ID" value="XM_067060757.1"/>
</dbReference>